<dbReference type="PANTHER" id="PTHR47324:SF2">
    <property type="entry name" value="EGF-LIKE DOMAIN-CONTAINING PROTEIN-RELATED"/>
    <property type="match status" value="1"/>
</dbReference>
<evidence type="ECO:0000256" key="4">
    <source>
        <dbReference type="PROSITE-ProRule" id="PRU00076"/>
    </source>
</evidence>
<dbReference type="PROSITE" id="PS01186">
    <property type="entry name" value="EGF_2"/>
    <property type="match status" value="1"/>
</dbReference>
<dbReference type="Pfam" id="PF24415">
    <property type="entry name" value="Ig_Irg-7"/>
    <property type="match status" value="1"/>
</dbReference>
<reference evidence="6 7" key="1">
    <citation type="submission" date="2018-11" db="EMBL/GenBank/DDBJ databases">
        <authorList>
            <consortium name="Pathogen Informatics"/>
        </authorList>
    </citation>
    <scope>NUCLEOTIDE SEQUENCE [LARGE SCALE GENOMIC DNA]</scope>
</reference>
<evidence type="ECO:0000259" key="5">
    <source>
        <dbReference type="PROSITE" id="PS50026"/>
    </source>
</evidence>
<dbReference type="EMBL" id="UZAH01027214">
    <property type="protein sequence ID" value="VDO89689.1"/>
    <property type="molecule type" value="Genomic_DNA"/>
</dbReference>
<dbReference type="InterPro" id="IPR057086">
    <property type="entry name" value="GBD_Irg-7_N"/>
</dbReference>
<dbReference type="InterPro" id="IPR053295">
    <property type="entry name" value="Innate_immunity_reg"/>
</dbReference>
<evidence type="ECO:0000256" key="1">
    <source>
        <dbReference type="ARBA" id="ARBA00004613"/>
    </source>
</evidence>
<keyword evidence="4" id="KW-1015">Disulfide bond</keyword>
<dbReference type="InterPro" id="IPR057085">
    <property type="entry name" value="Ig_Irg-7"/>
</dbReference>
<proteinExistence type="predicted"/>
<dbReference type="AlphaFoldDB" id="A0A3P7ZH87"/>
<dbReference type="InterPro" id="IPR056861">
    <property type="entry name" value="HMCN1-like_VWA"/>
</dbReference>
<evidence type="ECO:0000256" key="2">
    <source>
        <dbReference type="ARBA" id="ARBA00022525"/>
    </source>
</evidence>
<dbReference type="Gene3D" id="2.10.25.10">
    <property type="entry name" value="Laminin"/>
    <property type="match status" value="1"/>
</dbReference>
<reference evidence="8" key="2">
    <citation type="submission" date="2019-09" db="UniProtKB">
        <authorList>
            <consortium name="WormBaseParasite"/>
        </authorList>
    </citation>
    <scope>IDENTIFICATION</scope>
</reference>
<dbReference type="PANTHER" id="PTHR47324">
    <property type="entry name" value="PROTEIN IRG-7-RELATED"/>
    <property type="match status" value="1"/>
</dbReference>
<accession>A0A3P7ZH87</accession>
<gene>
    <name evidence="6" type="ORF">HPBE_LOCUS11744</name>
</gene>
<dbReference type="OrthoDB" id="10045365at2759"/>
<organism evidence="6">
    <name type="scientific">Heligmosomoides polygyrus</name>
    <name type="common">Parasitic roundworm</name>
    <dbReference type="NCBI Taxonomy" id="6339"/>
    <lineage>
        <taxon>Eukaryota</taxon>
        <taxon>Metazoa</taxon>
        <taxon>Ecdysozoa</taxon>
        <taxon>Nematoda</taxon>
        <taxon>Chromadorea</taxon>
        <taxon>Rhabditida</taxon>
        <taxon>Rhabditina</taxon>
        <taxon>Rhabditomorpha</taxon>
        <taxon>Strongyloidea</taxon>
        <taxon>Heligmosomidae</taxon>
        <taxon>Heligmosomoides</taxon>
    </lineage>
</organism>
<dbReference type="PROSITE" id="PS50026">
    <property type="entry name" value="EGF_3"/>
    <property type="match status" value="1"/>
</dbReference>
<keyword evidence="4" id="KW-0245">EGF-like domain</keyword>
<keyword evidence="2" id="KW-0964">Secreted</keyword>
<dbReference type="WBParaSite" id="HPBE_0001174301-mRNA-1">
    <property type="protein sequence ID" value="HPBE_0001174301-mRNA-1"/>
    <property type="gene ID" value="HPBE_0001174301"/>
</dbReference>
<feature type="disulfide bond" evidence="4">
    <location>
        <begin position="284"/>
        <end position="293"/>
    </location>
</feature>
<dbReference type="InterPro" id="IPR000742">
    <property type="entry name" value="EGF"/>
</dbReference>
<feature type="domain" description="EGF-like" evidence="5">
    <location>
        <begin position="260"/>
        <end position="294"/>
    </location>
</feature>
<evidence type="ECO:0000313" key="6">
    <source>
        <dbReference type="EMBL" id="VDO89689.1"/>
    </source>
</evidence>
<dbReference type="CDD" id="cd00054">
    <property type="entry name" value="EGF_CA"/>
    <property type="match status" value="1"/>
</dbReference>
<protein>
    <submittedName>
        <fullName evidence="8">EGF-like domain-containing protein</fullName>
    </submittedName>
</protein>
<comment type="caution">
    <text evidence="4">Lacks conserved residue(s) required for the propagation of feature annotation.</text>
</comment>
<dbReference type="Proteomes" id="UP000050761">
    <property type="component" value="Unassembled WGS sequence"/>
</dbReference>
<evidence type="ECO:0000313" key="7">
    <source>
        <dbReference type="Proteomes" id="UP000050761"/>
    </source>
</evidence>
<comment type="subcellular location">
    <subcellularLocation>
        <location evidence="1">Secreted</location>
    </subcellularLocation>
</comment>
<evidence type="ECO:0000313" key="8">
    <source>
        <dbReference type="WBParaSite" id="HPBE_0001174301-mRNA-1"/>
    </source>
</evidence>
<keyword evidence="7" id="KW-1185">Reference proteome</keyword>
<sequence length="501" mass="54809">MCSDAGTLPPSTLDYQLIDMLNLPSGCTGKYYVPVDSNSAQITIEVVAAGRAYVNLTDSDGNALPNDGVINDGYTLARFIDAPPGPYQLTIDNGAVPTTNCHVEITAYSGLSAVQRFTLSPQSDVAPYTESAIEGQPMYFVSHVNNLTAPGEVRAVTIRTQMSSVPVYRSLLTKRFSCAYEYFAGQFVCDRKNRYVYHIDGVDATGYAYRRSGLFACLEPAPTTAAPPVTPSTQVNCANGGTPLYQGTVNATCFCPELFYGRECDQVNCMNGGSPLPGGLQCMCPPGFKGVNCESVSCTVDMGQYLTDYKTLIIVLRTTTSMSQYVSQIVNAITNEVEDNNALGQDVYNNYVLVKYANGKYDTAFYAKNLFQMFLNSIMDAIYTKDVGECSDKTFDPIASVFMEPINPKSAIYVFTDVVASDTDQWRKVAESNTRRKLPIYMNILANPNCTLNEYSEGYRALRRAAEFSGGLVLQPSLNALQQVLSPSAGYIRIQAQSYFF</sequence>
<dbReference type="Pfam" id="PF25106">
    <property type="entry name" value="VWA_4"/>
    <property type="match status" value="1"/>
</dbReference>
<evidence type="ECO:0000256" key="3">
    <source>
        <dbReference type="ARBA" id="ARBA00022729"/>
    </source>
</evidence>
<dbReference type="Pfam" id="PF23623">
    <property type="entry name" value="GBD_IRG7_N"/>
    <property type="match status" value="1"/>
</dbReference>
<keyword evidence="3" id="KW-0732">Signal</keyword>
<name>A0A3P7ZH87_HELPZ</name>
<dbReference type="SMART" id="SM00604">
    <property type="entry name" value="MD"/>
    <property type="match status" value="1"/>
</dbReference>
<dbReference type="PROSITE" id="PS00022">
    <property type="entry name" value="EGF_1"/>
    <property type="match status" value="1"/>
</dbReference>
<dbReference type="InterPro" id="IPR006582">
    <property type="entry name" value="MD_domain"/>
</dbReference>